<reference evidence="1" key="1">
    <citation type="submission" date="2024-10" db="EMBL/GenBank/DDBJ databases">
        <authorList>
            <person name="Ryan C."/>
        </authorList>
    </citation>
    <scope>NUCLEOTIDE SEQUENCE [LARGE SCALE GENOMIC DNA]</scope>
</reference>
<gene>
    <name evidence="1" type="ORF">URODEC1_LOCUS29106</name>
</gene>
<proteinExistence type="predicted"/>
<name>A0ABC8XY93_9POAL</name>
<dbReference type="PANTHER" id="PTHR34591:SF50">
    <property type="entry name" value="F-BOX DOMAIN-CONTAINING PROTEIN"/>
    <property type="match status" value="1"/>
</dbReference>
<accession>A0ABC8XY93</accession>
<protein>
    <submittedName>
        <fullName evidence="1">Uncharacterized protein</fullName>
    </submittedName>
</protein>
<dbReference type="AlphaFoldDB" id="A0ABC8XY93"/>
<evidence type="ECO:0000313" key="1">
    <source>
        <dbReference type="EMBL" id="CAL4935140.1"/>
    </source>
</evidence>
<organism evidence="1 2">
    <name type="scientific">Urochloa decumbens</name>
    <dbReference type="NCBI Taxonomy" id="240449"/>
    <lineage>
        <taxon>Eukaryota</taxon>
        <taxon>Viridiplantae</taxon>
        <taxon>Streptophyta</taxon>
        <taxon>Embryophyta</taxon>
        <taxon>Tracheophyta</taxon>
        <taxon>Spermatophyta</taxon>
        <taxon>Magnoliopsida</taxon>
        <taxon>Liliopsida</taxon>
        <taxon>Poales</taxon>
        <taxon>Poaceae</taxon>
        <taxon>PACMAD clade</taxon>
        <taxon>Panicoideae</taxon>
        <taxon>Panicodae</taxon>
        <taxon>Paniceae</taxon>
        <taxon>Melinidinae</taxon>
        <taxon>Urochloa</taxon>
    </lineage>
</organism>
<dbReference type="PANTHER" id="PTHR34591">
    <property type="entry name" value="OS03G0653100 PROTEIN-RELATED"/>
    <property type="match status" value="1"/>
</dbReference>
<keyword evidence="2" id="KW-1185">Reference proteome</keyword>
<dbReference type="Proteomes" id="UP001497457">
    <property type="component" value="Chromosome 15b"/>
</dbReference>
<evidence type="ECO:0000313" key="2">
    <source>
        <dbReference type="Proteomes" id="UP001497457"/>
    </source>
</evidence>
<sequence>MDRGVQADEEAAGPMAALLPDDVVANVLRPGYYYLSEFFSCPASAAAGPSAVSGKHDYLPEAAGSRSWGHVRDHCNGLLLVHGPDHETLYVLNPATRWVAPLPPCPPPPAEMDAFEVEHLVYDPAVSPDYEVVSVSRFHYRLQPGDYLYDSSRDRGDPAIEQSEWPPSVWILQVFSSTTGQWEERSFAREGEAVGTIADMRRHWGRMGYKWNAVYWRGALYVQCQADYVMRISLSSHKYHVIKPPTVIIGQYSQLYLGRSAKGMSIQKHQWKRNLNGAHKHQWMMRYLHRAALMMNAEAPMGTWIFLDFIHAKRLYS</sequence>
<dbReference type="EMBL" id="OZ075125">
    <property type="protein sequence ID" value="CAL4935140.1"/>
    <property type="molecule type" value="Genomic_DNA"/>
</dbReference>